<evidence type="ECO:0000256" key="9">
    <source>
        <dbReference type="SAM" id="MobiDB-lite"/>
    </source>
</evidence>
<feature type="transmembrane region" description="Helical" evidence="8">
    <location>
        <begin position="215"/>
        <end position="233"/>
    </location>
</feature>
<gene>
    <name evidence="8 11" type="primary">lnt</name>
    <name evidence="11" type="ORF">D0Z08_20215</name>
</gene>
<evidence type="ECO:0000256" key="2">
    <source>
        <dbReference type="ARBA" id="ARBA00022475"/>
    </source>
</evidence>
<accession>A0A417XY11</accession>
<sequence>MAALPFPLCPSVSRRVLAGRRWFAGDHYAVSVLVARILLAVAGGLLLTAAFEPIAVAYLVPVGVAAFALATRDLPFWRAGLVGLVFGVAFYFTHIDWMRESIGPDAWVALSSIEALFYGLVGLAVPLVRRLPAWPVWLAAVWTAADGLRSGWPFSGMPWGRLAFAVVDTPVAPALAYIGMTGMSFLLAVVGFSLAAGVETWLPRAGAPVRRTRQLAFGGAVAIVALLVIPAVAPYETDMTGSAVVAAVQGNLPGPANDILYDHRGVTRNHVEATIGLADSGVRPDFVLWPENSTAVDPFRDGEVNDGIREAVTAIGVPVVVGGLVDDGQDHVLNQGIVWDPVAGPGDRYTKQHPVAYGEYIPFRRYWDPNFGALRAIGRDMKSGTRTEPLRVAGIEVADAICFDVAYDDVMREQVRAGAELLTVQTSNASFIFTTQIDQQFAITRLRAIESGRWLVVAATNGITGVIAPDGTVVASADPRTTAVLVEQVGLSSELTPATRLGVWPARLFTGLSLLGLVLGGIAYRRQRDDAGSARATDDVSEPEATPAPNEAPVG</sequence>
<dbReference type="GO" id="GO:0042158">
    <property type="term" value="P:lipoprotein biosynthetic process"/>
    <property type="evidence" value="ECO:0007669"/>
    <property type="project" value="UniProtKB-UniRule"/>
</dbReference>
<dbReference type="InterPro" id="IPR003010">
    <property type="entry name" value="C-N_Hydrolase"/>
</dbReference>
<organism evidence="11 12">
    <name type="scientific">Nocardioides immobilis</name>
    <dbReference type="NCBI Taxonomy" id="2049295"/>
    <lineage>
        <taxon>Bacteria</taxon>
        <taxon>Bacillati</taxon>
        <taxon>Actinomycetota</taxon>
        <taxon>Actinomycetes</taxon>
        <taxon>Propionibacteriales</taxon>
        <taxon>Nocardioidaceae</taxon>
        <taxon>Nocardioides</taxon>
    </lineage>
</organism>
<dbReference type="PROSITE" id="PS50263">
    <property type="entry name" value="CN_HYDROLASE"/>
    <property type="match status" value="1"/>
</dbReference>
<name>A0A417XY11_9ACTN</name>
<dbReference type="Gene3D" id="3.60.110.10">
    <property type="entry name" value="Carbon-nitrogen hydrolase"/>
    <property type="match status" value="1"/>
</dbReference>
<dbReference type="AlphaFoldDB" id="A0A417XY11"/>
<keyword evidence="3 8" id="KW-0808">Transferase</keyword>
<dbReference type="PANTHER" id="PTHR38686:SF1">
    <property type="entry name" value="APOLIPOPROTEIN N-ACYLTRANSFERASE"/>
    <property type="match status" value="1"/>
</dbReference>
<keyword evidence="12" id="KW-1185">Reference proteome</keyword>
<comment type="subcellular location">
    <subcellularLocation>
        <location evidence="1 8">Cell membrane</location>
        <topology evidence="1 8">Multi-pass membrane protein</topology>
    </subcellularLocation>
</comment>
<keyword evidence="7 8" id="KW-0012">Acyltransferase</keyword>
<feature type="transmembrane region" description="Helical" evidence="8">
    <location>
        <begin position="28"/>
        <end position="47"/>
    </location>
</feature>
<dbReference type="SUPFAM" id="SSF56317">
    <property type="entry name" value="Carbon-nitrogen hydrolase"/>
    <property type="match status" value="1"/>
</dbReference>
<protein>
    <recommendedName>
        <fullName evidence="8">Apolipoprotein N-acyltransferase</fullName>
        <shortName evidence="8">ALP N-acyltransferase</shortName>
        <ecNumber evidence="8">2.3.1.269</ecNumber>
    </recommendedName>
</protein>
<evidence type="ECO:0000256" key="5">
    <source>
        <dbReference type="ARBA" id="ARBA00022989"/>
    </source>
</evidence>
<evidence type="ECO:0000256" key="1">
    <source>
        <dbReference type="ARBA" id="ARBA00004651"/>
    </source>
</evidence>
<evidence type="ECO:0000256" key="4">
    <source>
        <dbReference type="ARBA" id="ARBA00022692"/>
    </source>
</evidence>
<dbReference type="InterPro" id="IPR045378">
    <property type="entry name" value="LNT_N"/>
</dbReference>
<evidence type="ECO:0000313" key="12">
    <source>
        <dbReference type="Proteomes" id="UP000283644"/>
    </source>
</evidence>
<dbReference type="Pfam" id="PF00795">
    <property type="entry name" value="CN_hydrolase"/>
    <property type="match status" value="1"/>
</dbReference>
<keyword evidence="4 8" id="KW-0812">Transmembrane</keyword>
<comment type="caution">
    <text evidence="11">The sequence shown here is derived from an EMBL/GenBank/DDBJ whole genome shotgun (WGS) entry which is preliminary data.</text>
</comment>
<dbReference type="InterPro" id="IPR004563">
    <property type="entry name" value="Apolipo_AcylTrfase"/>
</dbReference>
<dbReference type="EC" id="2.3.1.269" evidence="8"/>
<feature type="transmembrane region" description="Helical" evidence="8">
    <location>
        <begin position="76"/>
        <end position="94"/>
    </location>
</feature>
<feature type="domain" description="CN hydrolase" evidence="10">
    <location>
        <begin position="248"/>
        <end position="491"/>
    </location>
</feature>
<dbReference type="GO" id="GO:0005886">
    <property type="term" value="C:plasma membrane"/>
    <property type="evidence" value="ECO:0007669"/>
    <property type="project" value="UniProtKB-SubCell"/>
</dbReference>
<evidence type="ECO:0000259" key="10">
    <source>
        <dbReference type="PROSITE" id="PS50263"/>
    </source>
</evidence>
<keyword evidence="11" id="KW-0449">Lipoprotein</keyword>
<feature type="transmembrane region" description="Helical" evidence="8">
    <location>
        <begin position="106"/>
        <end position="128"/>
    </location>
</feature>
<evidence type="ECO:0000256" key="8">
    <source>
        <dbReference type="HAMAP-Rule" id="MF_01148"/>
    </source>
</evidence>
<dbReference type="PANTHER" id="PTHR38686">
    <property type="entry name" value="APOLIPOPROTEIN N-ACYLTRANSFERASE"/>
    <property type="match status" value="1"/>
</dbReference>
<keyword evidence="6 8" id="KW-0472">Membrane</keyword>
<comment type="pathway">
    <text evidence="8">Protein modification; lipoprotein biosynthesis (N-acyl transfer).</text>
</comment>
<dbReference type="UniPathway" id="UPA00666"/>
<dbReference type="Pfam" id="PF20154">
    <property type="entry name" value="LNT_N"/>
    <property type="match status" value="1"/>
</dbReference>
<reference evidence="11 12" key="1">
    <citation type="submission" date="2018-09" db="EMBL/GenBank/DDBJ databases">
        <title>Genome sequencing of Nocardioides immobilis CCTCC AB 2017083 for comparison to Nocardioides silvaticus.</title>
        <authorList>
            <person name="Li C."/>
            <person name="Wang G."/>
        </authorList>
    </citation>
    <scope>NUCLEOTIDE SEQUENCE [LARGE SCALE GENOMIC DNA]</scope>
    <source>
        <strain evidence="11 12">CCTCC AB 2017083</strain>
    </source>
</reference>
<comment type="catalytic activity">
    <reaction evidence="8">
        <text>N-terminal S-1,2-diacyl-sn-glyceryl-L-cysteinyl-[lipoprotein] + a glycerophospholipid = N-acyl-S-1,2-diacyl-sn-glyceryl-L-cysteinyl-[lipoprotein] + a 2-acyl-sn-glycero-3-phospholipid + H(+)</text>
        <dbReference type="Rhea" id="RHEA:48228"/>
        <dbReference type="Rhea" id="RHEA-COMP:14681"/>
        <dbReference type="Rhea" id="RHEA-COMP:14684"/>
        <dbReference type="ChEBI" id="CHEBI:15378"/>
        <dbReference type="ChEBI" id="CHEBI:136912"/>
        <dbReference type="ChEBI" id="CHEBI:140656"/>
        <dbReference type="ChEBI" id="CHEBI:140657"/>
        <dbReference type="ChEBI" id="CHEBI:140660"/>
        <dbReference type="EC" id="2.3.1.269"/>
    </reaction>
</comment>
<evidence type="ECO:0000313" key="11">
    <source>
        <dbReference type="EMBL" id="RHW25286.1"/>
    </source>
</evidence>
<comment type="similarity">
    <text evidence="8">Belongs to the CN hydrolase family. Apolipoprotein N-acyltransferase subfamily.</text>
</comment>
<keyword evidence="5 8" id="KW-1133">Transmembrane helix</keyword>
<feature type="compositionally biased region" description="Low complexity" evidence="9">
    <location>
        <begin position="543"/>
        <end position="555"/>
    </location>
</feature>
<feature type="transmembrane region" description="Helical" evidence="8">
    <location>
        <begin position="54"/>
        <end position="70"/>
    </location>
</feature>
<keyword evidence="2 8" id="KW-1003">Cell membrane</keyword>
<dbReference type="OrthoDB" id="9804277at2"/>
<dbReference type="CDD" id="cd07571">
    <property type="entry name" value="ALP_N-acyl_transferase"/>
    <property type="match status" value="1"/>
</dbReference>
<dbReference type="EMBL" id="QXGH01000025">
    <property type="protein sequence ID" value="RHW25286.1"/>
    <property type="molecule type" value="Genomic_DNA"/>
</dbReference>
<proteinExistence type="inferred from homology"/>
<dbReference type="Proteomes" id="UP000283644">
    <property type="component" value="Unassembled WGS sequence"/>
</dbReference>
<feature type="transmembrane region" description="Helical" evidence="8">
    <location>
        <begin position="174"/>
        <end position="195"/>
    </location>
</feature>
<feature type="region of interest" description="Disordered" evidence="9">
    <location>
        <begin position="530"/>
        <end position="555"/>
    </location>
</feature>
<evidence type="ECO:0000256" key="3">
    <source>
        <dbReference type="ARBA" id="ARBA00022679"/>
    </source>
</evidence>
<comment type="function">
    <text evidence="8">Catalyzes the phospholipid dependent N-acylation of the N-terminal cysteine of apolipoprotein, the last step in lipoprotein maturation.</text>
</comment>
<evidence type="ECO:0000256" key="7">
    <source>
        <dbReference type="ARBA" id="ARBA00023315"/>
    </source>
</evidence>
<dbReference type="GO" id="GO:0016410">
    <property type="term" value="F:N-acyltransferase activity"/>
    <property type="evidence" value="ECO:0007669"/>
    <property type="project" value="UniProtKB-UniRule"/>
</dbReference>
<dbReference type="HAMAP" id="MF_01148">
    <property type="entry name" value="Lnt"/>
    <property type="match status" value="1"/>
</dbReference>
<dbReference type="InterPro" id="IPR036526">
    <property type="entry name" value="C-N_Hydrolase_sf"/>
</dbReference>
<evidence type="ECO:0000256" key="6">
    <source>
        <dbReference type="ARBA" id="ARBA00023136"/>
    </source>
</evidence>
<dbReference type="NCBIfam" id="TIGR00546">
    <property type="entry name" value="lnt"/>
    <property type="match status" value="1"/>
</dbReference>